<evidence type="ECO:0000256" key="1">
    <source>
        <dbReference type="SAM" id="Phobius"/>
    </source>
</evidence>
<dbReference type="RefSeq" id="WP_092902050.1">
    <property type="nucleotide sequence ID" value="NZ_FOZS01000001.1"/>
</dbReference>
<keyword evidence="1" id="KW-0812">Transmembrane</keyword>
<name>A0A1I6PZC5_9EURY</name>
<sequence>MSDAARPYWPAYVLSVLVAGAGHWYLGKWRRGFAWFGLYALALAFLSARTVVGAFDPSDPFVVTALQLESVAYADVAVPLAVLLVCLLDLYLIGVATDGGEPMDENPSNR</sequence>
<dbReference type="EMBL" id="FOZS01000001">
    <property type="protein sequence ID" value="SFS45524.1"/>
    <property type="molecule type" value="Genomic_DNA"/>
</dbReference>
<organism evidence="2 3">
    <name type="scientific">Halostagnicola kamekurae</name>
    <dbReference type="NCBI Taxonomy" id="619731"/>
    <lineage>
        <taxon>Archaea</taxon>
        <taxon>Methanobacteriati</taxon>
        <taxon>Methanobacteriota</taxon>
        <taxon>Stenosarchaea group</taxon>
        <taxon>Halobacteria</taxon>
        <taxon>Halobacteriales</taxon>
        <taxon>Natrialbaceae</taxon>
        <taxon>Halostagnicola</taxon>
    </lineage>
</organism>
<accession>A0A1I6PZC5</accession>
<dbReference type="OrthoDB" id="204947at2157"/>
<gene>
    <name evidence="2" type="ORF">SAMN04488556_0883</name>
</gene>
<keyword evidence="3" id="KW-1185">Reference proteome</keyword>
<keyword evidence="1" id="KW-0472">Membrane</keyword>
<feature type="transmembrane region" description="Helical" evidence="1">
    <location>
        <begin position="72"/>
        <end position="93"/>
    </location>
</feature>
<dbReference type="Proteomes" id="UP000199199">
    <property type="component" value="Unassembled WGS sequence"/>
</dbReference>
<feature type="transmembrane region" description="Helical" evidence="1">
    <location>
        <begin position="33"/>
        <end position="52"/>
    </location>
</feature>
<evidence type="ECO:0000313" key="2">
    <source>
        <dbReference type="EMBL" id="SFS45524.1"/>
    </source>
</evidence>
<proteinExistence type="predicted"/>
<dbReference type="AlphaFoldDB" id="A0A1I6PZC5"/>
<evidence type="ECO:0000313" key="3">
    <source>
        <dbReference type="Proteomes" id="UP000199199"/>
    </source>
</evidence>
<feature type="transmembrane region" description="Helical" evidence="1">
    <location>
        <begin position="6"/>
        <end position="26"/>
    </location>
</feature>
<reference evidence="3" key="1">
    <citation type="submission" date="2016-10" db="EMBL/GenBank/DDBJ databases">
        <authorList>
            <person name="Varghese N."/>
            <person name="Submissions S."/>
        </authorList>
    </citation>
    <scope>NUCLEOTIDE SEQUENCE [LARGE SCALE GENOMIC DNA]</scope>
    <source>
        <strain evidence="3">DSM 22427</strain>
    </source>
</reference>
<keyword evidence="1" id="KW-1133">Transmembrane helix</keyword>
<protein>
    <submittedName>
        <fullName evidence="2">Uncharacterized protein</fullName>
    </submittedName>
</protein>